<dbReference type="eggNOG" id="COG4797">
    <property type="taxonomic scope" value="Bacteria"/>
</dbReference>
<dbReference type="HOGENOM" id="CLU_037603_1_0_4"/>
<name>Q2L1F0_BORA1</name>
<evidence type="ECO:0000313" key="3">
    <source>
        <dbReference type="EMBL" id="CAJ49274.1"/>
    </source>
</evidence>
<protein>
    <recommendedName>
        <fullName evidence="5">Methyltransferase</fullName>
    </recommendedName>
</protein>
<evidence type="ECO:0008006" key="5">
    <source>
        <dbReference type="Google" id="ProtNLM"/>
    </source>
</evidence>
<dbReference type="PANTHER" id="PTHR43667:SF2">
    <property type="entry name" value="FATTY ACID C-METHYL TRANSFERASE"/>
    <property type="match status" value="1"/>
</dbReference>
<evidence type="ECO:0000313" key="4">
    <source>
        <dbReference type="Proteomes" id="UP000001977"/>
    </source>
</evidence>
<accession>Q2L1F0</accession>
<feature type="domain" description="Methyltransferase" evidence="2">
    <location>
        <begin position="55"/>
        <end position="152"/>
    </location>
</feature>
<dbReference type="Pfam" id="PF13649">
    <property type="entry name" value="Methyltransf_25"/>
    <property type="match status" value="1"/>
</dbReference>
<sequence>MNTPQSTKLQNKQIEADYDSRPYESNAHFYTAPGHIRAAAHLYGVETVPLARARVLELGCAAGGNLLPFALMYPEATVVGVDLSSVQVAQGQEVINDLGVKNMQLHTMSLTDITPAFGQFDYIVAYGVFSWVPPDVKTAILRICNENLSPQGIAYVSFNTYPGWKAGDVVRDAVLLASHGAQTEQERLGRAKAMFTVLTDGLAPGNGMGNALRALVEQLRSQSDYYLLHEHLALVNTPCYLVEFADAAVQAGLTYVGDSEPNTELAATYGPNVQLTQSVIALGQNKIMRQQFLDFAVSRSFRKALLVHGERGTTALPDLGRLRDLRFAAPFVAKPAQDGQPAGYTSRRQQFISGAEPGIEPLVKALGEAWPRSLGWEALDQALTERVADTQERQRVLSSAIQTLFAQGVLHLSLGDDPYEEAGAASLVPGFAYLARRNREGPRGVVVSMPGMRR</sequence>
<gene>
    <name evidence="3" type="ordered locus">BAV1666</name>
</gene>
<dbReference type="eggNOG" id="COG2230">
    <property type="taxonomic scope" value="Bacteria"/>
</dbReference>
<keyword evidence="4" id="KW-1185">Reference proteome</keyword>
<dbReference type="KEGG" id="bav:BAV1666"/>
<dbReference type="OrthoDB" id="101857at2"/>
<dbReference type="STRING" id="360910.BAV1666"/>
<dbReference type="EMBL" id="AM167904">
    <property type="protein sequence ID" value="CAJ49274.1"/>
    <property type="molecule type" value="Genomic_DNA"/>
</dbReference>
<dbReference type="Pfam" id="PF10119">
    <property type="entry name" value="MethyTransf_Reg"/>
    <property type="match status" value="1"/>
</dbReference>
<dbReference type="InterPro" id="IPR041698">
    <property type="entry name" value="Methyltransf_25"/>
</dbReference>
<evidence type="ECO:0000259" key="1">
    <source>
        <dbReference type="Pfam" id="PF10119"/>
    </source>
</evidence>
<reference evidence="3 4" key="1">
    <citation type="journal article" date="2006" name="J. Bacteriol.">
        <title>Comparison of the genome sequence of the poultry pathogen Bordetella avium with those of B. bronchiseptica, B. pertussis, and B. parapertussis reveals extensive diversity in surface structures associated with host interaction.</title>
        <authorList>
            <person name="Sebaihia M."/>
            <person name="Preston A."/>
            <person name="Maskell D.J."/>
            <person name="Kuzmiak H."/>
            <person name="Connell T.D."/>
            <person name="King N.D."/>
            <person name="Orndorff P.E."/>
            <person name="Miyamoto D.M."/>
            <person name="Thomson N.R."/>
            <person name="Harris D."/>
            <person name="Goble A."/>
            <person name="Lord A."/>
            <person name="Murphy L."/>
            <person name="Quail M.A."/>
            <person name="Rutter S."/>
            <person name="Squares R."/>
            <person name="Squares S."/>
            <person name="Woodward J."/>
            <person name="Parkhill J."/>
            <person name="Temple L.M."/>
        </authorList>
    </citation>
    <scope>NUCLEOTIDE SEQUENCE [LARGE SCALE GENOMIC DNA]</scope>
    <source>
        <strain evidence="3 4">197N</strain>
    </source>
</reference>
<organism evidence="3 4">
    <name type="scientific">Bordetella avium (strain 197N)</name>
    <dbReference type="NCBI Taxonomy" id="360910"/>
    <lineage>
        <taxon>Bacteria</taxon>
        <taxon>Pseudomonadati</taxon>
        <taxon>Pseudomonadota</taxon>
        <taxon>Betaproteobacteria</taxon>
        <taxon>Burkholderiales</taxon>
        <taxon>Alcaligenaceae</taxon>
        <taxon>Bordetella</taxon>
    </lineage>
</organism>
<feature type="domain" description="Methyltransferase regulatory" evidence="1">
    <location>
        <begin position="224"/>
        <end position="308"/>
    </location>
</feature>
<dbReference type="InterPro" id="IPR018773">
    <property type="entry name" value="MeTrfase_reg_dom_prd"/>
</dbReference>
<dbReference type="Proteomes" id="UP000001977">
    <property type="component" value="Chromosome"/>
</dbReference>
<dbReference type="CDD" id="cd02440">
    <property type="entry name" value="AdoMet_MTases"/>
    <property type="match status" value="1"/>
</dbReference>
<dbReference type="PANTHER" id="PTHR43667">
    <property type="entry name" value="CYCLOPROPANE-FATTY-ACYL-PHOSPHOLIPID SYNTHASE"/>
    <property type="match status" value="1"/>
</dbReference>
<dbReference type="RefSeq" id="WP_012417335.1">
    <property type="nucleotide sequence ID" value="NC_010645.1"/>
</dbReference>
<dbReference type="InterPro" id="IPR029063">
    <property type="entry name" value="SAM-dependent_MTases_sf"/>
</dbReference>
<dbReference type="SUPFAM" id="SSF53335">
    <property type="entry name" value="S-adenosyl-L-methionine-dependent methyltransferases"/>
    <property type="match status" value="1"/>
</dbReference>
<evidence type="ECO:0000259" key="2">
    <source>
        <dbReference type="Pfam" id="PF13649"/>
    </source>
</evidence>
<proteinExistence type="predicted"/>
<dbReference type="Gene3D" id="3.40.50.150">
    <property type="entry name" value="Vaccinia Virus protein VP39"/>
    <property type="match status" value="1"/>
</dbReference>
<dbReference type="AlphaFoldDB" id="Q2L1F0"/>
<dbReference type="InterPro" id="IPR050723">
    <property type="entry name" value="CFA/CMAS"/>
</dbReference>